<protein>
    <submittedName>
        <fullName evidence="2">CotH kinase family protein</fullName>
    </submittedName>
</protein>
<feature type="transmembrane region" description="Helical" evidence="1">
    <location>
        <begin position="12"/>
        <end position="31"/>
    </location>
</feature>
<dbReference type="Proteomes" id="UP000596929">
    <property type="component" value="Unassembled WGS sequence"/>
</dbReference>
<keyword evidence="1" id="KW-0812">Transmembrane</keyword>
<evidence type="ECO:0000313" key="2">
    <source>
        <dbReference type="EMBL" id="MBC5628093.1"/>
    </source>
</evidence>
<keyword evidence="2" id="KW-0418">Kinase</keyword>
<reference evidence="2 3" key="1">
    <citation type="submission" date="2020-08" db="EMBL/GenBank/DDBJ databases">
        <title>Genome public.</title>
        <authorList>
            <person name="Liu C."/>
            <person name="Sun Q."/>
        </authorList>
    </citation>
    <scope>NUCLEOTIDE SEQUENCE [LARGE SCALE GENOMIC DNA]</scope>
    <source>
        <strain evidence="2 3">NSJ-6</strain>
    </source>
</reference>
<organism evidence="2 3">
    <name type="scientific">Clostridium hominis</name>
    <dbReference type="NCBI Taxonomy" id="2763036"/>
    <lineage>
        <taxon>Bacteria</taxon>
        <taxon>Bacillati</taxon>
        <taxon>Bacillota</taxon>
        <taxon>Clostridia</taxon>
        <taxon>Eubacteriales</taxon>
        <taxon>Clostridiaceae</taxon>
        <taxon>Clostridium</taxon>
    </lineage>
</organism>
<dbReference type="RefSeq" id="WP_051986991.1">
    <property type="nucleotide sequence ID" value="NZ_JACOOO010000004.1"/>
</dbReference>
<comment type="caution">
    <text evidence="2">The sequence shown here is derived from an EMBL/GenBank/DDBJ whole genome shotgun (WGS) entry which is preliminary data.</text>
</comment>
<accession>A0ABR7D9S2</accession>
<evidence type="ECO:0000256" key="1">
    <source>
        <dbReference type="SAM" id="Phobius"/>
    </source>
</evidence>
<dbReference type="Pfam" id="PF08757">
    <property type="entry name" value="CotH"/>
    <property type="match status" value="1"/>
</dbReference>
<evidence type="ECO:0000313" key="3">
    <source>
        <dbReference type="Proteomes" id="UP000596929"/>
    </source>
</evidence>
<name>A0ABR7D9S2_9CLOT</name>
<keyword evidence="3" id="KW-1185">Reference proteome</keyword>
<keyword evidence="1" id="KW-1133">Transmembrane helix</keyword>
<dbReference type="EMBL" id="JACOOO010000004">
    <property type="protein sequence ID" value="MBC5628093.1"/>
    <property type="molecule type" value="Genomic_DNA"/>
</dbReference>
<keyword evidence="1" id="KW-0472">Membrane</keyword>
<keyword evidence="2" id="KW-0808">Transferase</keyword>
<dbReference type="InterPro" id="IPR014867">
    <property type="entry name" value="Spore_coat_CotH_CotH2/3/7"/>
</dbReference>
<dbReference type="GO" id="GO:0016301">
    <property type="term" value="F:kinase activity"/>
    <property type="evidence" value="ECO:0007669"/>
    <property type="project" value="UniProtKB-KW"/>
</dbReference>
<feature type="transmembrane region" description="Helical" evidence="1">
    <location>
        <begin position="524"/>
        <end position="544"/>
    </location>
</feature>
<gene>
    <name evidence="2" type="ORF">H8S20_04210</name>
</gene>
<proteinExistence type="predicted"/>
<sequence>MITKKLLSKRSISLFIILILLTFCLILIKYFNINTNKRYHHHIDSMNHEDYISEIKSDNTVDGSFSTHLPLIILDTNGEKPKADSSWDDEKGYFTPLNHDPYVKGTISIIDNSNGLNHISDSPNIESDIKIRLRGNTSLTFDKKQYFIKLIDSDGNKNIQNILGMGTEHEWILNISFIDKSLLRNYLALNIAGEIMPNTPDVRYCEVLIKNNNTYEYEGVYLMMESVKQDENRVNISDYDNKFFASSYLLRRDRYDETGITLDNYGRLNNLTNGYLDIKYPSQNDITTSTVNYITNEISEFEKALFSNDPNEFYKYRDFIDQNSFIDYFIINELFANYDSGYHSTYSYKEVGGKINMGPVWDFDMSIDNIKKSPSKLDSTAMHDAPWFRQILKDANFTTKLIERYHELRQNILSNENLIKYIDGTTSFLDNAIKRDWDRWGYFYNSDYLFDTVDENGNSVNRNTKTYDEEIQKIKTTLVTHGNWLDENIDSLYQFSEFSEDNIEKNTFEKSISFLLGSTKDISISNILSIIFILIFIVSIVLIMRD</sequence>